<dbReference type="Pfam" id="PF17804">
    <property type="entry name" value="TSP_NTD"/>
    <property type="match status" value="1"/>
</dbReference>
<keyword evidence="3" id="KW-1185">Reference proteome</keyword>
<organism evidence="2 3">
    <name type="scientific">Salibacter halophilus</name>
    <dbReference type="NCBI Taxonomy" id="1803916"/>
    <lineage>
        <taxon>Bacteria</taxon>
        <taxon>Pseudomonadati</taxon>
        <taxon>Bacteroidota</taxon>
        <taxon>Flavobacteriia</taxon>
        <taxon>Flavobacteriales</taxon>
        <taxon>Salibacteraceae</taxon>
        <taxon>Salibacter</taxon>
    </lineage>
</organism>
<evidence type="ECO:0000259" key="1">
    <source>
        <dbReference type="PROSITE" id="PS50106"/>
    </source>
</evidence>
<dbReference type="SMART" id="SM00245">
    <property type="entry name" value="TSPc"/>
    <property type="match status" value="1"/>
</dbReference>
<evidence type="ECO:0000313" key="3">
    <source>
        <dbReference type="Proteomes" id="UP000435357"/>
    </source>
</evidence>
<protein>
    <recommendedName>
        <fullName evidence="1">PDZ domain-containing protein</fullName>
    </recommendedName>
</protein>
<dbReference type="Gene3D" id="2.30.42.10">
    <property type="match status" value="1"/>
</dbReference>
<dbReference type="EMBL" id="WACR01000003">
    <property type="protein sequence ID" value="KAB1065206.1"/>
    <property type="molecule type" value="Genomic_DNA"/>
</dbReference>
<dbReference type="GO" id="GO:0007165">
    <property type="term" value="P:signal transduction"/>
    <property type="evidence" value="ECO:0007669"/>
    <property type="project" value="TreeGrafter"/>
</dbReference>
<dbReference type="Proteomes" id="UP000435357">
    <property type="component" value="Unassembled WGS sequence"/>
</dbReference>
<dbReference type="SUPFAM" id="SSF50156">
    <property type="entry name" value="PDZ domain-like"/>
    <property type="match status" value="1"/>
</dbReference>
<dbReference type="PANTHER" id="PTHR32060">
    <property type="entry name" value="TAIL-SPECIFIC PROTEASE"/>
    <property type="match status" value="1"/>
</dbReference>
<dbReference type="SUPFAM" id="SSF52096">
    <property type="entry name" value="ClpP/crotonase"/>
    <property type="match status" value="1"/>
</dbReference>
<dbReference type="GO" id="GO:0030288">
    <property type="term" value="C:outer membrane-bounded periplasmic space"/>
    <property type="evidence" value="ECO:0007669"/>
    <property type="project" value="TreeGrafter"/>
</dbReference>
<dbReference type="GO" id="GO:0004175">
    <property type="term" value="F:endopeptidase activity"/>
    <property type="evidence" value="ECO:0007669"/>
    <property type="project" value="TreeGrafter"/>
</dbReference>
<dbReference type="InterPro" id="IPR001478">
    <property type="entry name" value="PDZ"/>
</dbReference>
<comment type="caution">
    <text evidence="2">The sequence shown here is derived from an EMBL/GenBank/DDBJ whole genome shotgun (WGS) entry which is preliminary data.</text>
</comment>
<name>A0A6N6MAB6_9FLAO</name>
<gene>
    <name evidence="2" type="ORF">F3059_04425</name>
</gene>
<dbReference type="InterPro" id="IPR029045">
    <property type="entry name" value="ClpP/crotonase-like_dom_sf"/>
</dbReference>
<dbReference type="InterPro" id="IPR020992">
    <property type="entry name" value="Tail_Prtase_C"/>
</dbReference>
<evidence type="ECO:0000313" key="2">
    <source>
        <dbReference type="EMBL" id="KAB1065206.1"/>
    </source>
</evidence>
<dbReference type="GO" id="GO:0006508">
    <property type="term" value="P:proteolysis"/>
    <property type="evidence" value="ECO:0007669"/>
    <property type="project" value="InterPro"/>
</dbReference>
<reference evidence="2 3" key="1">
    <citation type="submission" date="2019-09" db="EMBL/GenBank/DDBJ databases">
        <title>Genomes of Cryomorphaceae.</title>
        <authorList>
            <person name="Bowman J.P."/>
        </authorList>
    </citation>
    <scope>NUCLEOTIDE SEQUENCE [LARGE SCALE GENOMIC DNA]</scope>
    <source>
        <strain evidence="2 3">KCTC 52047</strain>
    </source>
</reference>
<dbReference type="PANTHER" id="PTHR32060:SF22">
    <property type="entry name" value="CARBOXYL-TERMINAL-PROCESSING PEPTIDASE 3, CHLOROPLASTIC"/>
    <property type="match status" value="1"/>
</dbReference>
<dbReference type="AlphaFoldDB" id="A0A6N6MAB6"/>
<dbReference type="Pfam" id="PF11818">
    <property type="entry name" value="DUF3340"/>
    <property type="match status" value="1"/>
</dbReference>
<feature type="domain" description="PDZ" evidence="1">
    <location>
        <begin position="193"/>
        <end position="267"/>
    </location>
</feature>
<dbReference type="PROSITE" id="PS50106">
    <property type="entry name" value="PDZ"/>
    <property type="match status" value="1"/>
</dbReference>
<dbReference type="GO" id="GO:0008236">
    <property type="term" value="F:serine-type peptidase activity"/>
    <property type="evidence" value="ECO:0007669"/>
    <property type="project" value="InterPro"/>
</dbReference>
<sequence>MIKTIQRHHYNAREIDRSFSSFVFDQTLDLLDPNHIFLTEGDVQSLEKYRYDLKSSIDNNNCEFIDELSDVLSKRLVSAEIFYSDHLTGKFNYREEDKFVFYQRVNGSDREKHLKNWIKYEVLNSAHKLIEDGADVDSVLSAVQKQIIQRDICQIQSVTKSSKGVDEYVGVKFLKALAEGFDPHSTYFTPYQENEMRKSLSQKSESYGFQLSENEKGEIEIYALIPGSPAWKSNILNEGDVLLSITEPDGKKTTVNCNTYNEVVQILTFLTADQVTGFEFRKKTGEIVLVELNKAEISNIDNSIKSFIIDSLNSVGYINIPSFYVDSYSTTRGGCADDLARELIKLKRQGIEGLIVDVRNNGGGDMREAINLAGIFVNFGALSILDANGFEPSTLKDPNRGSIYRGPLVIMTNKASASASELLAAAMQDYNRGLVVGSPTYGKSTSQIIVPLDAYKSDFENIDAESKSDLGYVKLTNGKFYRVDGESHQLEGVLPDIYLPSPFDSLSYGERYSPTALANTSIDKKTYYRPRQKLPIEELKEQSRQRVTKDENFKSLKELNNAFQEWYNRDYVPVSLSSYSNYIKQNPSSEYDKASTAHNNRLLVKNPDYLSGLSSKDNDGVINKNTIDRIKSDPYIKETYFIINDLINNN</sequence>
<dbReference type="InterPro" id="IPR036034">
    <property type="entry name" value="PDZ_sf"/>
</dbReference>
<dbReference type="Pfam" id="PF03572">
    <property type="entry name" value="Peptidase_S41"/>
    <property type="match status" value="1"/>
</dbReference>
<dbReference type="Gene3D" id="3.90.226.10">
    <property type="entry name" value="2-enoyl-CoA Hydratase, Chain A, domain 1"/>
    <property type="match status" value="1"/>
</dbReference>
<proteinExistence type="predicted"/>
<dbReference type="RefSeq" id="WP_170265037.1">
    <property type="nucleotide sequence ID" value="NZ_WACR01000003.1"/>
</dbReference>
<dbReference type="InterPro" id="IPR005151">
    <property type="entry name" value="Tail-specific_protease"/>
</dbReference>
<dbReference type="InterPro" id="IPR040573">
    <property type="entry name" value="TSP_N"/>
</dbReference>
<accession>A0A6N6MAB6</accession>